<reference evidence="3" key="1">
    <citation type="journal article" date="2021" name="Nat. Commun.">
        <title>Genetic determinants of endophytism in the Arabidopsis root mycobiome.</title>
        <authorList>
            <person name="Mesny F."/>
            <person name="Miyauchi S."/>
            <person name="Thiergart T."/>
            <person name="Pickel B."/>
            <person name="Atanasova L."/>
            <person name="Karlsson M."/>
            <person name="Huettel B."/>
            <person name="Barry K.W."/>
            <person name="Haridas S."/>
            <person name="Chen C."/>
            <person name="Bauer D."/>
            <person name="Andreopoulos W."/>
            <person name="Pangilinan J."/>
            <person name="LaButti K."/>
            <person name="Riley R."/>
            <person name="Lipzen A."/>
            <person name="Clum A."/>
            <person name="Drula E."/>
            <person name="Henrissat B."/>
            <person name="Kohler A."/>
            <person name="Grigoriev I.V."/>
            <person name="Martin F.M."/>
            <person name="Hacquard S."/>
        </authorList>
    </citation>
    <scope>NUCLEOTIDE SEQUENCE</scope>
    <source>
        <strain evidence="3">MPI-CAGE-AT-0147</strain>
    </source>
</reference>
<gene>
    <name evidence="3" type="ORF">EDB81DRAFT_629503</name>
</gene>
<keyword evidence="1" id="KW-0195">Cyclin</keyword>
<keyword evidence="4" id="KW-1185">Reference proteome</keyword>
<name>A0A9P9D061_9HYPO</name>
<organism evidence="3 4">
    <name type="scientific">Dactylonectria macrodidyma</name>
    <dbReference type="NCBI Taxonomy" id="307937"/>
    <lineage>
        <taxon>Eukaryota</taxon>
        <taxon>Fungi</taxon>
        <taxon>Dikarya</taxon>
        <taxon>Ascomycota</taxon>
        <taxon>Pezizomycotina</taxon>
        <taxon>Sordariomycetes</taxon>
        <taxon>Hypocreomycetidae</taxon>
        <taxon>Hypocreales</taxon>
        <taxon>Nectriaceae</taxon>
        <taxon>Dactylonectria</taxon>
    </lineage>
</organism>
<evidence type="ECO:0000259" key="2">
    <source>
        <dbReference type="SMART" id="SM00385"/>
    </source>
</evidence>
<sequence length="157" mass="17841">MEAHKRFGFSQGTLFLAVAYIDWFLSVQTIRYSDMTLVGVVALFITAKMGERKCPKPFEFATGSEDITASCIVEGERIMLQRLSFALSSPEPGAYYRRARVGELVNRDVDLRTSYFLEVMMDKFFIGYQQSHLPVAAVNFVSGKRDWTENLASTYGY</sequence>
<comment type="similarity">
    <text evidence="1">Belongs to the cyclin family.</text>
</comment>
<protein>
    <recommendedName>
        <fullName evidence="2">Cyclin-like domain-containing protein</fullName>
    </recommendedName>
</protein>
<dbReference type="AlphaFoldDB" id="A0A9P9D061"/>
<dbReference type="InterPro" id="IPR039361">
    <property type="entry name" value="Cyclin"/>
</dbReference>
<evidence type="ECO:0000313" key="3">
    <source>
        <dbReference type="EMBL" id="KAH7110271.1"/>
    </source>
</evidence>
<dbReference type="SUPFAM" id="SSF47954">
    <property type="entry name" value="Cyclin-like"/>
    <property type="match status" value="1"/>
</dbReference>
<dbReference type="Pfam" id="PF00134">
    <property type="entry name" value="Cyclin_N"/>
    <property type="match status" value="1"/>
</dbReference>
<dbReference type="InterPro" id="IPR036915">
    <property type="entry name" value="Cyclin-like_sf"/>
</dbReference>
<evidence type="ECO:0000256" key="1">
    <source>
        <dbReference type="RuleBase" id="RU000383"/>
    </source>
</evidence>
<feature type="non-terminal residue" evidence="3">
    <location>
        <position position="157"/>
    </location>
</feature>
<dbReference type="EMBL" id="JAGMUV010000046">
    <property type="protein sequence ID" value="KAH7110271.1"/>
    <property type="molecule type" value="Genomic_DNA"/>
</dbReference>
<dbReference type="Gene3D" id="1.10.472.10">
    <property type="entry name" value="Cyclin-like"/>
    <property type="match status" value="1"/>
</dbReference>
<comment type="caution">
    <text evidence="3">The sequence shown here is derived from an EMBL/GenBank/DDBJ whole genome shotgun (WGS) entry which is preliminary data.</text>
</comment>
<evidence type="ECO:0000313" key="4">
    <source>
        <dbReference type="Proteomes" id="UP000738349"/>
    </source>
</evidence>
<dbReference type="PANTHER" id="PTHR10177">
    <property type="entry name" value="CYCLINS"/>
    <property type="match status" value="1"/>
</dbReference>
<dbReference type="Proteomes" id="UP000738349">
    <property type="component" value="Unassembled WGS sequence"/>
</dbReference>
<dbReference type="SMART" id="SM00385">
    <property type="entry name" value="CYCLIN"/>
    <property type="match status" value="1"/>
</dbReference>
<feature type="domain" description="Cyclin-like" evidence="2">
    <location>
        <begin position="1"/>
        <end position="81"/>
    </location>
</feature>
<dbReference type="InterPro" id="IPR013763">
    <property type="entry name" value="Cyclin-like_dom"/>
</dbReference>
<proteinExistence type="inferred from homology"/>
<dbReference type="OrthoDB" id="5590282at2759"/>
<accession>A0A9P9D061</accession>
<dbReference type="InterPro" id="IPR006671">
    <property type="entry name" value="Cyclin_N"/>
</dbReference>